<dbReference type="FunFam" id="1.10.150.20:FF:000003">
    <property type="entry name" value="DNA polymerase I"/>
    <property type="match status" value="1"/>
</dbReference>
<dbReference type="InterPro" id="IPR002421">
    <property type="entry name" value="5-3_exonuclease"/>
</dbReference>
<evidence type="ECO:0000256" key="3">
    <source>
        <dbReference type="ARBA" id="ARBA00023125"/>
    </source>
</evidence>
<keyword evidence="1" id="KW-0540">Nuclease</keyword>
<organism evidence="5 6">
    <name type="scientific">Porphyridium purpureum</name>
    <name type="common">Red alga</name>
    <name type="synonym">Porphyridium cruentum</name>
    <dbReference type="NCBI Taxonomy" id="35688"/>
    <lineage>
        <taxon>Eukaryota</taxon>
        <taxon>Rhodophyta</taxon>
        <taxon>Bangiophyceae</taxon>
        <taxon>Porphyridiales</taxon>
        <taxon>Porphyridiaceae</taxon>
        <taxon>Porphyridium</taxon>
    </lineage>
</organism>
<name>A0A5J4YXW9_PORPP</name>
<feature type="domain" description="5'-3' exonuclease" evidence="4">
    <location>
        <begin position="98"/>
        <end position="368"/>
    </location>
</feature>
<sequence>MNAHALRRPPRCWTTRFRLRACTGYDRSVITMHVERATDRAVYMNRAREFASDLVQTTSTEAINVATGSVDVLVKAQDKTGVVHANNVLGPVFAPATGWFFIIDALNLVFRNYYALAGPMGDRLDASGDDTQAAFGVVNQLTKLLREEVKHAPLAVVFESTGSSLRRKMHPAYKGTRKKTPPGVRTALPYVEAIIKACGFPAFKVDGFEGDDVIVQLALNATRAGQKCVIVSGDKDFNQVLKQDSIHLLKLMNKGYQRYEEADFRREFGGLRPDQFVDLLALTGDAADSIPGVKGIGPKTAQKLLLEFETAEGIFDNIDKVKPVRTQKLLSAAGREQVALSKALVRFISEGLGDHPGAPFRWGDGQLRKEPDVIAMDDIFSRLRIGRKKLDPLCAILEQARQSTSTTPLEAPR</sequence>
<dbReference type="AlphaFoldDB" id="A0A5J4YXW9"/>
<dbReference type="SUPFAM" id="SSF47807">
    <property type="entry name" value="5' to 3' exonuclease, C-terminal subdomain"/>
    <property type="match status" value="1"/>
</dbReference>
<dbReference type="GO" id="GO:0033567">
    <property type="term" value="P:DNA replication, Okazaki fragment processing"/>
    <property type="evidence" value="ECO:0007669"/>
    <property type="project" value="InterPro"/>
</dbReference>
<dbReference type="Gene3D" id="3.40.50.1010">
    <property type="entry name" value="5'-nuclease"/>
    <property type="match status" value="1"/>
</dbReference>
<dbReference type="Pfam" id="PF01367">
    <property type="entry name" value="5_3_exonuc"/>
    <property type="match status" value="1"/>
</dbReference>
<dbReference type="CDD" id="cd09859">
    <property type="entry name" value="PIN_53EXO"/>
    <property type="match status" value="1"/>
</dbReference>
<dbReference type="OrthoDB" id="275278at2759"/>
<dbReference type="PANTHER" id="PTHR42646:SF2">
    <property type="entry name" value="5'-3' EXONUCLEASE FAMILY PROTEIN"/>
    <property type="match status" value="1"/>
</dbReference>
<evidence type="ECO:0000256" key="2">
    <source>
        <dbReference type="ARBA" id="ARBA00022801"/>
    </source>
</evidence>
<comment type="caution">
    <text evidence="5">The sequence shown here is derived from an EMBL/GenBank/DDBJ whole genome shotgun (WGS) entry which is preliminary data.</text>
</comment>
<keyword evidence="3" id="KW-0238">DNA-binding</keyword>
<gene>
    <name evidence="5" type="ORF">FVE85_1955</name>
</gene>
<dbReference type="GO" id="GO:0003677">
    <property type="term" value="F:DNA binding"/>
    <property type="evidence" value="ECO:0007669"/>
    <property type="project" value="UniProtKB-KW"/>
</dbReference>
<dbReference type="Gene3D" id="1.10.150.20">
    <property type="entry name" value="5' to 3' exonuclease, C-terminal subdomain"/>
    <property type="match status" value="1"/>
</dbReference>
<dbReference type="Proteomes" id="UP000324585">
    <property type="component" value="Unassembled WGS sequence"/>
</dbReference>
<evidence type="ECO:0000259" key="4">
    <source>
        <dbReference type="SMART" id="SM00475"/>
    </source>
</evidence>
<dbReference type="GO" id="GO:0017108">
    <property type="term" value="F:5'-flap endonuclease activity"/>
    <property type="evidence" value="ECO:0007669"/>
    <property type="project" value="InterPro"/>
</dbReference>
<dbReference type="SMART" id="SM00279">
    <property type="entry name" value="HhH2"/>
    <property type="match status" value="1"/>
</dbReference>
<dbReference type="SUPFAM" id="SSF88723">
    <property type="entry name" value="PIN domain-like"/>
    <property type="match status" value="1"/>
</dbReference>
<keyword evidence="2" id="KW-0378">Hydrolase</keyword>
<dbReference type="InterPro" id="IPR020045">
    <property type="entry name" value="DNA_polI_H3TH"/>
</dbReference>
<dbReference type="GO" id="GO:0008409">
    <property type="term" value="F:5'-3' exonuclease activity"/>
    <property type="evidence" value="ECO:0007669"/>
    <property type="project" value="InterPro"/>
</dbReference>
<proteinExistence type="predicted"/>
<dbReference type="PANTHER" id="PTHR42646">
    <property type="entry name" value="FLAP ENDONUCLEASE XNI"/>
    <property type="match status" value="1"/>
</dbReference>
<dbReference type="InterPro" id="IPR020046">
    <property type="entry name" value="5-3_exonucl_a-hlix_arch_N"/>
</dbReference>
<evidence type="ECO:0000256" key="1">
    <source>
        <dbReference type="ARBA" id="ARBA00022722"/>
    </source>
</evidence>
<dbReference type="EMBL" id="VRMN01000003">
    <property type="protein sequence ID" value="KAA8495800.1"/>
    <property type="molecule type" value="Genomic_DNA"/>
</dbReference>
<accession>A0A5J4YXW9</accession>
<keyword evidence="6" id="KW-1185">Reference proteome</keyword>
<dbReference type="InterPro" id="IPR029060">
    <property type="entry name" value="PIN-like_dom_sf"/>
</dbReference>
<evidence type="ECO:0000313" key="6">
    <source>
        <dbReference type="Proteomes" id="UP000324585"/>
    </source>
</evidence>
<evidence type="ECO:0000313" key="5">
    <source>
        <dbReference type="EMBL" id="KAA8495800.1"/>
    </source>
</evidence>
<protein>
    <submittedName>
        <fullName evidence="5">DNA polymerase I, thermostable</fullName>
    </submittedName>
</protein>
<dbReference type="InterPro" id="IPR008918">
    <property type="entry name" value="HhH2"/>
</dbReference>
<dbReference type="InterPro" id="IPR036279">
    <property type="entry name" value="5-3_exonuclease_C_sf"/>
</dbReference>
<dbReference type="InterPro" id="IPR038969">
    <property type="entry name" value="FEN"/>
</dbReference>
<dbReference type="CDD" id="cd09898">
    <property type="entry name" value="H3TH_53EXO"/>
    <property type="match status" value="1"/>
</dbReference>
<reference evidence="6" key="1">
    <citation type="journal article" date="2019" name="Nat. Commun.">
        <title>Expansion of phycobilisome linker gene families in mesophilic red algae.</title>
        <authorList>
            <person name="Lee J."/>
            <person name="Kim D."/>
            <person name="Bhattacharya D."/>
            <person name="Yoon H.S."/>
        </authorList>
    </citation>
    <scope>NUCLEOTIDE SEQUENCE [LARGE SCALE GENOMIC DNA]</scope>
    <source>
        <strain evidence="6">CCMP 1328</strain>
    </source>
</reference>
<dbReference type="Pfam" id="PF02739">
    <property type="entry name" value="5_3_exonuc_N"/>
    <property type="match status" value="1"/>
</dbReference>
<dbReference type="SMART" id="SM00475">
    <property type="entry name" value="53EXOc"/>
    <property type="match status" value="1"/>
</dbReference>